<dbReference type="GO" id="GO:0003676">
    <property type="term" value="F:nucleic acid binding"/>
    <property type="evidence" value="ECO:0007669"/>
    <property type="project" value="InterPro"/>
</dbReference>
<protein>
    <recommendedName>
        <fullName evidence="2">CCHC-type domain-containing protein</fullName>
    </recommendedName>
</protein>
<gene>
    <name evidence="3" type="ORF">JKP88DRAFT_323901</name>
</gene>
<accession>A0A835YSU4</accession>
<dbReference type="SUPFAM" id="SSF53335">
    <property type="entry name" value="S-adenosyl-L-methionine-dependent methyltransferases"/>
    <property type="match status" value="1"/>
</dbReference>
<keyword evidence="4" id="KW-1185">Reference proteome</keyword>
<sequence>MSRKLARALPTRADRCVDVGCSYGKCTALLAAKGGSVLGVDNSRQVVAKARAMHPDIHFECIDAILDRQTLVEKAAGPQLVFLDIGGDRELDTLVLLIPLLQRLLKPEASGSGRAAHCVIVVKGYRLARAASKTVQEDGRICNFKSWWGAICDKANERMTQAGKKLGSVQQGTGKPSRRVMHPLQYPRMFLRPQGGLAGLAGNSSTAAVAGNSSIAGGDWKQICRYHNYMYCKRGDRCPHDHTACHCCGRAGHKAVECEVYAPPPPPLGTNAVPQETEV</sequence>
<keyword evidence="1" id="KW-0479">Metal-binding</keyword>
<evidence type="ECO:0000313" key="3">
    <source>
        <dbReference type="EMBL" id="KAG5180449.1"/>
    </source>
</evidence>
<dbReference type="PROSITE" id="PS50158">
    <property type="entry name" value="ZF_CCHC"/>
    <property type="match status" value="1"/>
</dbReference>
<evidence type="ECO:0000313" key="4">
    <source>
        <dbReference type="Proteomes" id="UP000664859"/>
    </source>
</evidence>
<dbReference type="Proteomes" id="UP000664859">
    <property type="component" value="Unassembled WGS sequence"/>
</dbReference>
<proteinExistence type="predicted"/>
<reference evidence="3" key="1">
    <citation type="submission" date="2021-02" db="EMBL/GenBank/DDBJ databases">
        <title>First Annotated Genome of the Yellow-green Alga Tribonema minus.</title>
        <authorList>
            <person name="Mahan K.M."/>
        </authorList>
    </citation>
    <scope>NUCLEOTIDE SEQUENCE</scope>
    <source>
        <strain evidence="3">UTEX B ZZ1240</strain>
    </source>
</reference>
<evidence type="ECO:0000256" key="1">
    <source>
        <dbReference type="PROSITE-ProRule" id="PRU00047"/>
    </source>
</evidence>
<keyword evidence="1" id="KW-0862">Zinc</keyword>
<dbReference type="GO" id="GO:0008270">
    <property type="term" value="F:zinc ion binding"/>
    <property type="evidence" value="ECO:0007669"/>
    <property type="project" value="UniProtKB-KW"/>
</dbReference>
<dbReference type="EMBL" id="JAFCMP010000390">
    <property type="protein sequence ID" value="KAG5180449.1"/>
    <property type="molecule type" value="Genomic_DNA"/>
</dbReference>
<dbReference type="OrthoDB" id="542683at2759"/>
<dbReference type="AlphaFoldDB" id="A0A835YSU4"/>
<feature type="domain" description="CCHC-type" evidence="2">
    <location>
        <begin position="245"/>
        <end position="258"/>
    </location>
</feature>
<dbReference type="InterPro" id="IPR029063">
    <property type="entry name" value="SAM-dependent_MTases_sf"/>
</dbReference>
<dbReference type="Gene3D" id="3.40.50.150">
    <property type="entry name" value="Vaccinia Virus protein VP39"/>
    <property type="match status" value="1"/>
</dbReference>
<dbReference type="InterPro" id="IPR001878">
    <property type="entry name" value="Znf_CCHC"/>
</dbReference>
<name>A0A835YSU4_9STRA</name>
<dbReference type="CDD" id="cd02440">
    <property type="entry name" value="AdoMet_MTases"/>
    <property type="match status" value="1"/>
</dbReference>
<keyword evidence="1" id="KW-0863">Zinc-finger</keyword>
<organism evidence="3 4">
    <name type="scientific">Tribonema minus</name>
    <dbReference type="NCBI Taxonomy" id="303371"/>
    <lineage>
        <taxon>Eukaryota</taxon>
        <taxon>Sar</taxon>
        <taxon>Stramenopiles</taxon>
        <taxon>Ochrophyta</taxon>
        <taxon>PX clade</taxon>
        <taxon>Xanthophyceae</taxon>
        <taxon>Tribonematales</taxon>
        <taxon>Tribonemataceae</taxon>
        <taxon>Tribonema</taxon>
    </lineage>
</organism>
<comment type="caution">
    <text evidence="3">The sequence shown here is derived from an EMBL/GenBank/DDBJ whole genome shotgun (WGS) entry which is preliminary data.</text>
</comment>
<evidence type="ECO:0000259" key="2">
    <source>
        <dbReference type="PROSITE" id="PS50158"/>
    </source>
</evidence>